<dbReference type="OrthoDB" id="5296765at2"/>
<name>A0A0V8RZ87_9ACTO</name>
<protein>
    <submittedName>
        <fullName evidence="5">ABC transporter ATP-binding protein</fullName>
    </submittedName>
</protein>
<organism evidence="5 6">
    <name type="scientific">Schaalia odontolytica</name>
    <dbReference type="NCBI Taxonomy" id="1660"/>
    <lineage>
        <taxon>Bacteria</taxon>
        <taxon>Bacillati</taxon>
        <taxon>Actinomycetota</taxon>
        <taxon>Actinomycetes</taxon>
        <taxon>Actinomycetales</taxon>
        <taxon>Actinomycetaceae</taxon>
        <taxon>Schaalia</taxon>
    </lineage>
</organism>
<evidence type="ECO:0000256" key="2">
    <source>
        <dbReference type="ARBA" id="ARBA00022741"/>
    </source>
</evidence>
<keyword evidence="3 5" id="KW-0067">ATP-binding</keyword>
<keyword evidence="1" id="KW-0813">Transport</keyword>
<dbReference type="InterPro" id="IPR003593">
    <property type="entry name" value="AAA+_ATPase"/>
</dbReference>
<dbReference type="EMBL" id="LLVT01000001">
    <property type="protein sequence ID" value="KSW13310.1"/>
    <property type="molecule type" value="Genomic_DNA"/>
</dbReference>
<evidence type="ECO:0000313" key="5">
    <source>
        <dbReference type="EMBL" id="KSW13310.1"/>
    </source>
</evidence>
<dbReference type="Pfam" id="PF00005">
    <property type="entry name" value="ABC_tran"/>
    <property type="match status" value="1"/>
</dbReference>
<dbReference type="SMART" id="SM00382">
    <property type="entry name" value="AAA"/>
    <property type="match status" value="1"/>
</dbReference>
<dbReference type="RefSeq" id="WP_060566085.1">
    <property type="nucleotide sequence ID" value="NZ_CP040006.1"/>
</dbReference>
<evidence type="ECO:0000256" key="3">
    <source>
        <dbReference type="ARBA" id="ARBA00022840"/>
    </source>
</evidence>
<dbReference type="Gene3D" id="3.40.50.300">
    <property type="entry name" value="P-loop containing nucleotide triphosphate hydrolases"/>
    <property type="match status" value="1"/>
</dbReference>
<dbReference type="InterPro" id="IPR027417">
    <property type="entry name" value="P-loop_NTPase"/>
</dbReference>
<dbReference type="PANTHER" id="PTHR42734">
    <property type="entry name" value="METAL TRANSPORT SYSTEM ATP-BINDING PROTEIN TM_0124-RELATED"/>
    <property type="match status" value="1"/>
</dbReference>
<dbReference type="InterPro" id="IPR050153">
    <property type="entry name" value="Metal_Ion_Import_ABC"/>
</dbReference>
<evidence type="ECO:0000259" key="4">
    <source>
        <dbReference type="PROSITE" id="PS50893"/>
    </source>
</evidence>
<dbReference type="CDD" id="cd03214">
    <property type="entry name" value="ABC_Iron-Siderophores_B12_Hemin"/>
    <property type="match status" value="1"/>
</dbReference>
<evidence type="ECO:0000256" key="1">
    <source>
        <dbReference type="ARBA" id="ARBA00022448"/>
    </source>
</evidence>
<dbReference type="PROSITE" id="PS50893">
    <property type="entry name" value="ABC_TRANSPORTER_2"/>
    <property type="match status" value="1"/>
</dbReference>
<dbReference type="InterPro" id="IPR017871">
    <property type="entry name" value="ABC_transporter-like_CS"/>
</dbReference>
<keyword evidence="2" id="KW-0547">Nucleotide-binding</keyword>
<dbReference type="PANTHER" id="PTHR42734:SF19">
    <property type="entry name" value="IRON COMPOUNDS ABC TRANSPORTER, ATP-BINDING PROTEIN"/>
    <property type="match status" value="1"/>
</dbReference>
<dbReference type="FunFam" id="3.40.50.300:FF:000134">
    <property type="entry name" value="Iron-enterobactin ABC transporter ATP-binding protein"/>
    <property type="match status" value="1"/>
</dbReference>
<dbReference type="InterPro" id="IPR003439">
    <property type="entry name" value="ABC_transporter-like_ATP-bd"/>
</dbReference>
<dbReference type="Proteomes" id="UP000054686">
    <property type="component" value="Unassembled WGS sequence"/>
</dbReference>
<dbReference type="PROSITE" id="PS00211">
    <property type="entry name" value="ABC_TRANSPORTER_1"/>
    <property type="match status" value="1"/>
</dbReference>
<sequence>MISVENATFTYPGAPSPILTNVSFEVPERSLLAILGPNGAGKTTLLRTMIGLQKWDSGRTLIDGTPISSMSTRALGRVLSYVPQARNASNVALTGLEMVMVGRAPHMRTLAQPGAREERMARDVLDEVGASHLAEMPCATMSGGQFQMILIARALVADPRVLVLDEPETGLDFRNQLIVLGLLERLVRDRGLAIIMNTHYPAHALRVADQVALFSSTHEAVVGPASSVMNADTLASVFGVDVAIGNVAFEGEDVQAIVPVRLSGDK</sequence>
<evidence type="ECO:0000313" key="6">
    <source>
        <dbReference type="Proteomes" id="UP000054686"/>
    </source>
</evidence>
<reference evidence="5 6" key="1">
    <citation type="submission" date="2015-10" db="EMBL/GenBank/DDBJ databases">
        <title>Draft Genome of Actinomyces odontolyticus subsp. actinosynbacter strain XH001.</title>
        <authorList>
            <person name="Mclean J.S."/>
            <person name="He X."/>
        </authorList>
    </citation>
    <scope>NUCLEOTIDE SEQUENCE [LARGE SCALE GENOMIC DNA]</scope>
    <source>
        <strain evidence="5 6">XH001</strain>
    </source>
</reference>
<dbReference type="SUPFAM" id="SSF52540">
    <property type="entry name" value="P-loop containing nucleoside triphosphate hydrolases"/>
    <property type="match status" value="1"/>
</dbReference>
<dbReference type="GO" id="GO:0016887">
    <property type="term" value="F:ATP hydrolysis activity"/>
    <property type="evidence" value="ECO:0007669"/>
    <property type="project" value="InterPro"/>
</dbReference>
<proteinExistence type="predicted"/>
<gene>
    <name evidence="5" type="ORF">APY09_02855</name>
</gene>
<dbReference type="GO" id="GO:0005524">
    <property type="term" value="F:ATP binding"/>
    <property type="evidence" value="ECO:0007669"/>
    <property type="project" value="UniProtKB-KW"/>
</dbReference>
<dbReference type="AlphaFoldDB" id="A0A0V8RZ87"/>
<accession>A0A0V8RZ87</accession>
<feature type="domain" description="ABC transporter" evidence="4">
    <location>
        <begin position="2"/>
        <end position="241"/>
    </location>
</feature>
<comment type="caution">
    <text evidence="5">The sequence shown here is derived from an EMBL/GenBank/DDBJ whole genome shotgun (WGS) entry which is preliminary data.</text>
</comment>